<keyword evidence="2" id="KW-1133">Transmembrane helix</keyword>
<protein>
    <submittedName>
        <fullName evidence="3">Anti-sigma factor RsiW</fullName>
    </submittedName>
</protein>
<keyword evidence="2" id="KW-0472">Membrane</keyword>
<feature type="region of interest" description="Disordered" evidence="1">
    <location>
        <begin position="87"/>
        <end position="120"/>
    </location>
</feature>
<reference evidence="3 4" key="1">
    <citation type="submission" date="2021-03" db="EMBL/GenBank/DDBJ databases">
        <title>Genomic Encyclopedia of Type Strains, Phase IV (KMG-IV): sequencing the most valuable type-strain genomes for metagenomic binning, comparative biology and taxonomic classification.</title>
        <authorList>
            <person name="Goeker M."/>
        </authorList>
    </citation>
    <scope>NUCLEOTIDE SEQUENCE [LARGE SCALE GENOMIC DNA]</scope>
    <source>
        <strain evidence="3 4">DSM 27138</strain>
    </source>
</reference>
<name>A0ABS4JQ40_9FIRM</name>
<comment type="caution">
    <text evidence="3">The sequence shown here is derived from an EMBL/GenBank/DDBJ whole genome shotgun (WGS) entry which is preliminary data.</text>
</comment>
<dbReference type="EMBL" id="JAGGLG010000006">
    <property type="protein sequence ID" value="MBP2017654.1"/>
    <property type="molecule type" value="Genomic_DNA"/>
</dbReference>
<evidence type="ECO:0000313" key="4">
    <source>
        <dbReference type="Proteomes" id="UP001519289"/>
    </source>
</evidence>
<evidence type="ECO:0000313" key="3">
    <source>
        <dbReference type="EMBL" id="MBP2017654.1"/>
    </source>
</evidence>
<organism evidence="3 4">
    <name type="scientific">Symbiobacterium terraclitae</name>
    <dbReference type="NCBI Taxonomy" id="557451"/>
    <lineage>
        <taxon>Bacteria</taxon>
        <taxon>Bacillati</taxon>
        <taxon>Bacillota</taxon>
        <taxon>Clostridia</taxon>
        <taxon>Eubacteriales</taxon>
        <taxon>Symbiobacteriaceae</taxon>
        <taxon>Symbiobacterium</taxon>
    </lineage>
</organism>
<feature type="compositionally biased region" description="Low complexity" evidence="1">
    <location>
        <begin position="97"/>
        <end position="118"/>
    </location>
</feature>
<feature type="transmembrane region" description="Helical" evidence="2">
    <location>
        <begin position="128"/>
        <end position="152"/>
    </location>
</feature>
<dbReference type="RefSeq" id="WP_209465790.1">
    <property type="nucleotide sequence ID" value="NZ_JAGGLG010000006.1"/>
</dbReference>
<proteinExistence type="predicted"/>
<dbReference type="Proteomes" id="UP001519289">
    <property type="component" value="Unassembled WGS sequence"/>
</dbReference>
<gene>
    <name evidence="3" type="ORF">J2Z79_001039</name>
</gene>
<accession>A0ABS4JQ40</accession>
<sequence>MRPYVIGGSCDRVRQAVESAMIEGVLALPAPLSAHAERCPHCSREVREVESLLRRLRSLPASLDLGPVPGVVDRVLQATATAVQVADGDPGAAHPLTGVGAPTAEGAPPTPGGAPAAAGRRRPPQWRWVLGQLIGVAAALVIAAGGLTLLGLRIHQAVTDASPGSVVEQWMAPLRSWTEALFQRTR</sequence>
<keyword evidence="4" id="KW-1185">Reference proteome</keyword>
<keyword evidence="2" id="KW-0812">Transmembrane</keyword>
<evidence type="ECO:0000256" key="1">
    <source>
        <dbReference type="SAM" id="MobiDB-lite"/>
    </source>
</evidence>
<evidence type="ECO:0000256" key="2">
    <source>
        <dbReference type="SAM" id="Phobius"/>
    </source>
</evidence>